<evidence type="ECO:0000313" key="3">
    <source>
        <dbReference type="Proteomes" id="UP000069241"/>
    </source>
</evidence>
<sequence length="346" mass="38544">MAPALLRGKSIVEFGPGSGFNAVHTLQLEPARLLLVDGNPFGLDNCRELLTNTLHDMPRFSVNLDYILADFMEFATSERFDVVLCEGFLPLQLDPCAMLRRLASFTKPGGIVVCTCIDAVSYLPDLVRRACGQALVDPALPLQEQAAQIAPVFRSHFETLPNMSRPLNDWILDNVLHPFVGKLMSMHDAITALDDSFDVLGASPHFITDWRWYKDMTGSQSGINALARRAWMKNLHNFIDFSVILEERPEEENACLHDAAERFVACCFPFYESRAPQLLEDMAESVMFIADSVAGIGAPARSTAQKLRDAAQALRQSAQGKFPPHFGAFSTLFGRSQQYLSFVRIR</sequence>
<dbReference type="Pfam" id="PF13847">
    <property type="entry name" value="Methyltransf_31"/>
    <property type="match status" value="1"/>
</dbReference>
<dbReference type="KEGG" id="dfi:AXF13_13955"/>
<dbReference type="STRING" id="44742.AXF13_13955"/>
<protein>
    <recommendedName>
        <fullName evidence="1">Methyltransferase domain-containing protein</fullName>
    </recommendedName>
</protein>
<proteinExistence type="predicted"/>
<evidence type="ECO:0000259" key="1">
    <source>
        <dbReference type="Pfam" id="PF13847"/>
    </source>
</evidence>
<feature type="domain" description="Methyltransferase" evidence="1">
    <location>
        <begin position="8"/>
        <end position="131"/>
    </location>
</feature>
<reference evidence="3" key="1">
    <citation type="submission" date="2016-02" db="EMBL/GenBank/DDBJ databases">
        <authorList>
            <person name="Holder M.E."/>
            <person name="Ajami N.J."/>
            <person name="Petrosino J.F."/>
        </authorList>
    </citation>
    <scope>NUCLEOTIDE SEQUENCE [LARGE SCALE GENOMIC DNA]</scope>
    <source>
        <strain evidence="3">CCUG 45958</strain>
    </source>
</reference>
<name>A0A0X8JMJ2_9BACT</name>
<evidence type="ECO:0000313" key="2">
    <source>
        <dbReference type="EMBL" id="AMD91138.1"/>
    </source>
</evidence>
<dbReference type="EMBL" id="CP014229">
    <property type="protein sequence ID" value="AMD91138.1"/>
    <property type="molecule type" value="Genomic_DNA"/>
</dbReference>
<gene>
    <name evidence="2" type="ORF">AXF13_13955</name>
</gene>
<dbReference type="SUPFAM" id="SSF53335">
    <property type="entry name" value="S-adenosyl-L-methionine-dependent methyltransferases"/>
    <property type="match status" value="1"/>
</dbReference>
<dbReference type="AlphaFoldDB" id="A0A0X8JMJ2"/>
<dbReference type="Gene3D" id="3.40.50.150">
    <property type="entry name" value="Vaccinia Virus protein VP39"/>
    <property type="match status" value="1"/>
</dbReference>
<organism evidence="2 3">
    <name type="scientific">Desulfovibrio fairfieldensis</name>
    <dbReference type="NCBI Taxonomy" id="44742"/>
    <lineage>
        <taxon>Bacteria</taxon>
        <taxon>Pseudomonadati</taxon>
        <taxon>Thermodesulfobacteriota</taxon>
        <taxon>Desulfovibrionia</taxon>
        <taxon>Desulfovibrionales</taxon>
        <taxon>Desulfovibrionaceae</taxon>
        <taxon>Desulfovibrio</taxon>
    </lineage>
</organism>
<accession>A0A0X8JMJ2</accession>
<keyword evidence="3" id="KW-1185">Reference proteome</keyword>
<dbReference type="Proteomes" id="UP000069241">
    <property type="component" value="Chromosome"/>
</dbReference>
<dbReference type="CDD" id="cd02440">
    <property type="entry name" value="AdoMet_MTases"/>
    <property type="match status" value="1"/>
</dbReference>
<dbReference type="InterPro" id="IPR025714">
    <property type="entry name" value="Methyltranfer_dom"/>
</dbReference>
<dbReference type="InterPro" id="IPR029063">
    <property type="entry name" value="SAM-dependent_MTases_sf"/>
</dbReference>